<feature type="transmembrane region" description="Helical" evidence="7">
    <location>
        <begin position="66"/>
        <end position="87"/>
    </location>
</feature>
<dbReference type="PANTHER" id="PTHR30561:SF9">
    <property type="entry name" value="4-AMINO-4-DEOXY-L-ARABINOSE-PHOSPHOUNDECAPRENOL FLIPPASE SUBUNIT ARNF-RELATED"/>
    <property type="match status" value="1"/>
</dbReference>
<keyword evidence="3 6" id="KW-0812">Transmembrane</keyword>
<evidence type="ECO:0000256" key="3">
    <source>
        <dbReference type="ARBA" id="ARBA00022692"/>
    </source>
</evidence>
<comment type="caution">
    <text evidence="8">The sequence shown here is derived from an EMBL/GenBank/DDBJ whole genome shotgun (WGS) entry which is preliminary data.</text>
</comment>
<evidence type="ECO:0000313" key="9">
    <source>
        <dbReference type="Proteomes" id="UP001352263"/>
    </source>
</evidence>
<proteinExistence type="inferred from homology"/>
<keyword evidence="9" id="KW-1185">Reference proteome</keyword>
<reference evidence="8 9" key="1">
    <citation type="submission" date="2023-10" db="EMBL/GenBank/DDBJ databases">
        <title>Noviherbaspirillum sp. CPCC 100848 genome assembly.</title>
        <authorList>
            <person name="Li X.Y."/>
            <person name="Fang X.M."/>
        </authorList>
    </citation>
    <scope>NUCLEOTIDE SEQUENCE [LARGE SCALE GENOMIC DNA]</scope>
    <source>
        <strain evidence="8 9">CPCC 100848</strain>
    </source>
</reference>
<evidence type="ECO:0000256" key="6">
    <source>
        <dbReference type="RuleBase" id="RU003942"/>
    </source>
</evidence>
<gene>
    <name evidence="8" type="ORF">RY831_06090</name>
</gene>
<dbReference type="InterPro" id="IPR037185">
    <property type="entry name" value="EmrE-like"/>
</dbReference>
<evidence type="ECO:0000313" key="8">
    <source>
        <dbReference type="EMBL" id="MEC4718708.1"/>
    </source>
</evidence>
<dbReference type="Gene3D" id="1.10.3730.20">
    <property type="match status" value="1"/>
</dbReference>
<comment type="subcellular location">
    <subcellularLocation>
        <location evidence="1 6">Cell membrane</location>
        <topology evidence="1 6">Multi-pass membrane protein</topology>
    </subcellularLocation>
</comment>
<dbReference type="InterPro" id="IPR045324">
    <property type="entry name" value="Small_multidrug_res"/>
</dbReference>
<dbReference type="RefSeq" id="WP_326505430.1">
    <property type="nucleotide sequence ID" value="NZ_JAWIIV010000003.1"/>
</dbReference>
<protein>
    <submittedName>
        <fullName evidence="8">SMR family transporter</fullName>
    </submittedName>
</protein>
<evidence type="ECO:0000256" key="1">
    <source>
        <dbReference type="ARBA" id="ARBA00004651"/>
    </source>
</evidence>
<dbReference type="Proteomes" id="UP001352263">
    <property type="component" value="Unassembled WGS sequence"/>
</dbReference>
<dbReference type="Pfam" id="PF00893">
    <property type="entry name" value="Multi_Drug_Res"/>
    <property type="match status" value="1"/>
</dbReference>
<sequence length="113" mass="12290">MNEPLIAFFAVLCNVTAQLSMKYSSHETLANKWSYLTSPWLLLAVVLYGLSFLLTIRVFAVNPLSVASPTMAGATFFLIATSSTLLFGESFGLQKAAGIVLIFAGIFFLTRSQ</sequence>
<feature type="transmembrane region" description="Helical" evidence="7">
    <location>
        <begin position="33"/>
        <end position="54"/>
    </location>
</feature>
<keyword evidence="2" id="KW-1003">Cell membrane</keyword>
<evidence type="ECO:0000256" key="2">
    <source>
        <dbReference type="ARBA" id="ARBA00022475"/>
    </source>
</evidence>
<dbReference type="InterPro" id="IPR000390">
    <property type="entry name" value="Small_drug/metabolite_transptr"/>
</dbReference>
<comment type="similarity">
    <text evidence="6">Belongs to the drug/metabolite transporter (DMT) superfamily. Small multidrug resistance (SMR) (TC 2.A.7.1) family.</text>
</comment>
<keyword evidence="5 7" id="KW-0472">Membrane</keyword>
<evidence type="ECO:0000256" key="4">
    <source>
        <dbReference type="ARBA" id="ARBA00022989"/>
    </source>
</evidence>
<name>A0ABU6J5A8_9BURK</name>
<dbReference type="PANTHER" id="PTHR30561">
    <property type="entry name" value="SMR FAMILY PROTON-DEPENDENT DRUG EFFLUX TRANSPORTER SUGE"/>
    <property type="match status" value="1"/>
</dbReference>
<organism evidence="8 9">
    <name type="scientific">Noviherbaspirillum album</name>
    <dbReference type="NCBI Taxonomy" id="3080276"/>
    <lineage>
        <taxon>Bacteria</taxon>
        <taxon>Pseudomonadati</taxon>
        <taxon>Pseudomonadota</taxon>
        <taxon>Betaproteobacteria</taxon>
        <taxon>Burkholderiales</taxon>
        <taxon>Oxalobacteraceae</taxon>
        <taxon>Noviherbaspirillum</taxon>
    </lineage>
</organism>
<dbReference type="SUPFAM" id="SSF103481">
    <property type="entry name" value="Multidrug resistance efflux transporter EmrE"/>
    <property type="match status" value="1"/>
</dbReference>
<dbReference type="EMBL" id="JAWIIV010000003">
    <property type="protein sequence ID" value="MEC4718708.1"/>
    <property type="molecule type" value="Genomic_DNA"/>
</dbReference>
<accession>A0ABU6J5A8</accession>
<keyword evidence="4 7" id="KW-1133">Transmembrane helix</keyword>
<evidence type="ECO:0000256" key="5">
    <source>
        <dbReference type="ARBA" id="ARBA00023136"/>
    </source>
</evidence>
<evidence type="ECO:0000256" key="7">
    <source>
        <dbReference type="SAM" id="Phobius"/>
    </source>
</evidence>
<feature type="transmembrane region" description="Helical" evidence="7">
    <location>
        <begin position="93"/>
        <end position="110"/>
    </location>
</feature>